<name>A0A0C2WD86_AMAMK</name>
<dbReference type="InParanoid" id="A0A0C2WD86"/>
<dbReference type="AlphaFoldDB" id="A0A0C2WD86"/>
<proteinExistence type="predicted"/>
<reference evidence="1 2" key="1">
    <citation type="submission" date="2014-04" db="EMBL/GenBank/DDBJ databases">
        <title>Evolutionary Origins and Diversification of the Mycorrhizal Mutualists.</title>
        <authorList>
            <consortium name="DOE Joint Genome Institute"/>
            <consortium name="Mycorrhizal Genomics Consortium"/>
            <person name="Kohler A."/>
            <person name="Kuo A."/>
            <person name="Nagy L.G."/>
            <person name="Floudas D."/>
            <person name="Copeland A."/>
            <person name="Barry K.W."/>
            <person name="Cichocki N."/>
            <person name="Veneault-Fourrey C."/>
            <person name="LaButti K."/>
            <person name="Lindquist E.A."/>
            <person name="Lipzen A."/>
            <person name="Lundell T."/>
            <person name="Morin E."/>
            <person name="Murat C."/>
            <person name="Riley R."/>
            <person name="Ohm R."/>
            <person name="Sun H."/>
            <person name="Tunlid A."/>
            <person name="Henrissat B."/>
            <person name="Grigoriev I.V."/>
            <person name="Hibbett D.S."/>
            <person name="Martin F."/>
        </authorList>
    </citation>
    <scope>NUCLEOTIDE SEQUENCE [LARGE SCALE GENOMIC DNA]</scope>
    <source>
        <strain evidence="1 2">Koide BX008</strain>
    </source>
</reference>
<gene>
    <name evidence="1" type="ORF">M378DRAFT_169490</name>
</gene>
<sequence length="84" mass="9368">CLQMFTLTSPPSLTTSVSSMSTITVRQTRDRYVANIEYIAYCKITLESNGDLNTKGMDIGMPGDEFFGVGSHHHFALQHHSKNM</sequence>
<keyword evidence="2" id="KW-1185">Reference proteome</keyword>
<organism evidence="1 2">
    <name type="scientific">Amanita muscaria (strain Koide BX008)</name>
    <dbReference type="NCBI Taxonomy" id="946122"/>
    <lineage>
        <taxon>Eukaryota</taxon>
        <taxon>Fungi</taxon>
        <taxon>Dikarya</taxon>
        <taxon>Basidiomycota</taxon>
        <taxon>Agaricomycotina</taxon>
        <taxon>Agaricomycetes</taxon>
        <taxon>Agaricomycetidae</taxon>
        <taxon>Agaricales</taxon>
        <taxon>Pluteineae</taxon>
        <taxon>Amanitaceae</taxon>
        <taxon>Amanita</taxon>
    </lineage>
</organism>
<evidence type="ECO:0000313" key="1">
    <source>
        <dbReference type="EMBL" id="KIL59317.1"/>
    </source>
</evidence>
<protein>
    <submittedName>
        <fullName evidence="1">Uncharacterized protein</fullName>
    </submittedName>
</protein>
<dbReference type="Proteomes" id="UP000054549">
    <property type="component" value="Unassembled WGS sequence"/>
</dbReference>
<evidence type="ECO:0000313" key="2">
    <source>
        <dbReference type="Proteomes" id="UP000054549"/>
    </source>
</evidence>
<dbReference type="EMBL" id="KN818318">
    <property type="protein sequence ID" value="KIL59317.1"/>
    <property type="molecule type" value="Genomic_DNA"/>
</dbReference>
<feature type="non-terminal residue" evidence="1">
    <location>
        <position position="1"/>
    </location>
</feature>
<dbReference type="HOGENOM" id="CLU_2533500_0_0_1"/>
<accession>A0A0C2WD86</accession>